<dbReference type="UniPathway" id="UPA00378"/>
<evidence type="ECO:0000256" key="15">
    <source>
        <dbReference type="ARBA" id="ARBA00041712"/>
    </source>
</evidence>
<sequence length="396" mass="45221">MLRKRSPLFICGAFIFVAWNVILIFVLMRRPSTQGSLDSPDELGNTGDRARGGQFGNIMNEVMLVANAFEAEIESQKKILLQIQSHWSVWENKGDVTAAKPKSQAEHSAPVVIPILVIACNRVTVKRCLDKLIEHRPSAELYPIIVSQDCGHTETSDVIASYGSHLTHIKQPDLSDIPVPPQHKKFQGYYKISRHYRWAFNQVFNTFSYSTVVVVEDDLEVTFTDLWAEIEPKWPASFWDDWMRHPDQRRDRSCIRPEISRTLTFGRKGVSLGQFYDKYLRFIKLNTEFVPFTKMDLSYLEKKQYDESFEKEVYGAPVVTVEDLQSGKLSGSGPFRVQYSSPDSFKTMARNLGVMDDLKSGVPRAGYRGVVSFLLRGKRVYLAPPAGWSQYDPSWS</sequence>
<dbReference type="GO" id="GO:0003827">
    <property type="term" value="F:alpha-1,3-mannosylglycoprotein 2-beta-N-acetylglucosaminyltransferase activity"/>
    <property type="evidence" value="ECO:0007669"/>
    <property type="project" value="UniProtKB-UniRule"/>
</dbReference>
<comment type="pathway">
    <text evidence="2 17">Protein modification; protein glycosylation.</text>
</comment>
<evidence type="ECO:0000256" key="2">
    <source>
        <dbReference type="ARBA" id="ARBA00004922"/>
    </source>
</evidence>
<evidence type="ECO:0000256" key="1">
    <source>
        <dbReference type="ARBA" id="ARBA00004323"/>
    </source>
</evidence>
<comment type="subcellular location">
    <subcellularLocation>
        <location evidence="1 17">Golgi apparatus membrane</location>
        <topology evidence="1 17">Single-pass type II membrane protein</topology>
    </subcellularLocation>
</comment>
<evidence type="ECO:0000256" key="17">
    <source>
        <dbReference type="RuleBase" id="RU368119"/>
    </source>
</evidence>
<dbReference type="InterPro" id="IPR029044">
    <property type="entry name" value="Nucleotide-diphossugar_trans"/>
</dbReference>
<keyword evidence="10 17" id="KW-0333">Golgi apparatus</keyword>
<dbReference type="AlphaFoldDB" id="A0A8C2B1D4"/>
<evidence type="ECO:0000256" key="13">
    <source>
        <dbReference type="ARBA" id="ARBA00037706"/>
    </source>
</evidence>
<evidence type="ECO:0000256" key="7">
    <source>
        <dbReference type="ARBA" id="ARBA00022723"/>
    </source>
</evidence>
<protein>
    <recommendedName>
        <fullName evidence="14 17">Alpha-1,3-mannosyl-glycoprotein 2-beta-N-acetylglucosaminyltransferase</fullName>
        <shortName evidence="17">GNT-I</shortName>
        <shortName evidence="17">GlcNAc-T I</shortName>
        <ecNumber evidence="14 17">2.4.1.101</ecNumber>
    </recommendedName>
    <alternativeName>
        <fullName evidence="15 17">N-glycosyl-oligosaccharide-glycoprotein N-acetylglucosaminyltransferase I</fullName>
    </alternativeName>
</protein>
<evidence type="ECO:0000313" key="18">
    <source>
        <dbReference type="Ensembl" id="ENSCCRP00015111917.1"/>
    </source>
</evidence>
<dbReference type="InterPro" id="IPR004139">
    <property type="entry name" value="Glyco_trans_13"/>
</dbReference>
<keyword evidence="11 17" id="KW-0472">Membrane</keyword>
<evidence type="ECO:0000256" key="11">
    <source>
        <dbReference type="ARBA" id="ARBA00023136"/>
    </source>
</evidence>
<dbReference type="EC" id="2.4.1.101" evidence="14 17"/>
<dbReference type="PANTHER" id="PTHR10468">
    <property type="entry name" value="PROTEIN O-LINKED-MANNOSE BETA-1,2-N-ACETYLGLUCOSAMINYLTRANSFERASE 1/ALPHA-1,3-MANNOSYL-GLYCOPROTEIN 2-BETA-N-ACETYLGLUCOSAMINYLTRANSFERASE"/>
    <property type="match status" value="1"/>
</dbReference>
<dbReference type="Ensembl" id="ENSCCRT00015115441.1">
    <property type="protein sequence ID" value="ENSCCRP00015111917.1"/>
    <property type="gene ID" value="ENSCCRG00015044328.1"/>
</dbReference>
<comment type="catalytic activity">
    <reaction evidence="16 17">
        <text>N(4)-(alpha-D-Man-(1-&gt;3)-[alpha-D-Man-(1-&gt;3)-[alpha-D-Man-(1-&gt;6)]-alpha-D-Man-(1-&gt;6)]-beta-D-Man-(1-&gt;4)-beta-D-GlcNAc-(1-&gt;4)-beta-D-GlcNAc)-L-asparaginyl-[protein] (N-glucan mannose isomer 5A1,2) + UDP-N-acetyl-alpha-D-glucosamine = N(4)-{beta-D-GlcNAc-(1-&gt;2)-alpha-D-Man-(1-&gt;3)-[alpha-D-Man-(1-&gt;3)-[alpha-D-Man-(1-&gt;6)]-alpha-D-Man-(1-&gt;6)]-beta-D-Man-(1-&gt;4)-beta-D-GlcNAc-(1-&gt;4)-beta-D-GlcNAc}-L-asparaginyl-[protein] + UDP + H(+)</text>
        <dbReference type="Rhea" id="RHEA:11456"/>
        <dbReference type="Rhea" id="RHEA-COMP:14367"/>
        <dbReference type="Rhea" id="RHEA-COMP:14368"/>
        <dbReference type="ChEBI" id="CHEBI:15378"/>
        <dbReference type="ChEBI" id="CHEBI:57705"/>
        <dbReference type="ChEBI" id="CHEBI:58223"/>
        <dbReference type="ChEBI" id="CHEBI:59087"/>
        <dbReference type="ChEBI" id="CHEBI:60625"/>
        <dbReference type="EC" id="2.4.1.101"/>
    </reaction>
</comment>
<dbReference type="PANTHER" id="PTHR10468:SF0">
    <property type="entry name" value="ALPHA-1,3-MANNOSYL-GLYCOPROTEIN 2-BETA-N-ACETYLGLUCOSAMINYLTRANSFERASE"/>
    <property type="match status" value="1"/>
</dbReference>
<evidence type="ECO:0000256" key="10">
    <source>
        <dbReference type="ARBA" id="ARBA00023034"/>
    </source>
</evidence>
<dbReference type="Gene3D" id="3.10.180.20">
    <property type="entry name" value="N-Acetylglucosaminyltransferase I, Domain 2"/>
    <property type="match status" value="1"/>
</dbReference>
<dbReference type="GO" id="GO:0030145">
    <property type="term" value="F:manganese ion binding"/>
    <property type="evidence" value="ECO:0007669"/>
    <property type="project" value="UniProtKB-UniRule"/>
</dbReference>
<evidence type="ECO:0000256" key="14">
    <source>
        <dbReference type="ARBA" id="ARBA00038949"/>
    </source>
</evidence>
<keyword evidence="6 17" id="KW-0812">Transmembrane</keyword>
<proteinExistence type="inferred from homology"/>
<accession>A0A8C2B1D4</accession>
<feature type="transmembrane region" description="Helical" evidence="17">
    <location>
        <begin position="7"/>
        <end position="28"/>
    </location>
</feature>
<evidence type="ECO:0000256" key="9">
    <source>
        <dbReference type="ARBA" id="ARBA00022989"/>
    </source>
</evidence>
<evidence type="ECO:0000256" key="6">
    <source>
        <dbReference type="ARBA" id="ARBA00022692"/>
    </source>
</evidence>
<keyword evidence="7 17" id="KW-0479">Metal-binding</keyword>
<dbReference type="Proteomes" id="UP000694700">
    <property type="component" value="Unplaced"/>
</dbReference>
<dbReference type="Pfam" id="PF03071">
    <property type="entry name" value="GNT-I"/>
    <property type="match status" value="2"/>
</dbReference>
<dbReference type="FunFam" id="3.10.180.20:FF:000001">
    <property type="entry name" value="alpha-1,3-mannosyl-glycoprotein 2-beta-N-acetylglucosaminyltransferase"/>
    <property type="match status" value="1"/>
</dbReference>
<dbReference type="SUPFAM" id="SSF53448">
    <property type="entry name" value="Nucleotide-diphospho-sugar transferases"/>
    <property type="match status" value="1"/>
</dbReference>
<dbReference type="GO" id="GO:0006487">
    <property type="term" value="P:protein N-linked glycosylation"/>
    <property type="evidence" value="ECO:0007669"/>
    <property type="project" value="TreeGrafter"/>
</dbReference>
<comment type="function">
    <text evidence="13 17">Initiates complex N-linked carbohydrate formation. Essential for the conversion of high-mannose to hybrid and complex N-glycans.</text>
</comment>
<evidence type="ECO:0000313" key="19">
    <source>
        <dbReference type="Proteomes" id="UP000694700"/>
    </source>
</evidence>
<keyword evidence="9 17" id="KW-1133">Transmembrane helix</keyword>
<organism evidence="18 19">
    <name type="scientific">Cyprinus carpio</name>
    <name type="common">Common carp</name>
    <dbReference type="NCBI Taxonomy" id="7962"/>
    <lineage>
        <taxon>Eukaryota</taxon>
        <taxon>Metazoa</taxon>
        <taxon>Chordata</taxon>
        <taxon>Craniata</taxon>
        <taxon>Vertebrata</taxon>
        <taxon>Euteleostomi</taxon>
        <taxon>Actinopterygii</taxon>
        <taxon>Neopterygii</taxon>
        <taxon>Teleostei</taxon>
        <taxon>Ostariophysi</taxon>
        <taxon>Cypriniformes</taxon>
        <taxon>Cyprinidae</taxon>
        <taxon>Cyprininae</taxon>
        <taxon>Cyprinus</taxon>
    </lineage>
</organism>
<reference evidence="18" key="1">
    <citation type="submission" date="2025-08" db="UniProtKB">
        <authorList>
            <consortium name="Ensembl"/>
        </authorList>
    </citation>
    <scope>IDENTIFICATION</scope>
</reference>
<keyword evidence="5" id="KW-0808">Transferase</keyword>
<dbReference type="Gene3D" id="3.90.550.10">
    <property type="entry name" value="Spore Coat Polysaccharide Biosynthesis Protein SpsA, Chain A"/>
    <property type="match status" value="2"/>
</dbReference>
<evidence type="ECO:0000256" key="4">
    <source>
        <dbReference type="ARBA" id="ARBA00022676"/>
    </source>
</evidence>
<dbReference type="GO" id="GO:0000139">
    <property type="term" value="C:Golgi membrane"/>
    <property type="evidence" value="ECO:0007669"/>
    <property type="project" value="UniProtKB-SubCell"/>
</dbReference>
<evidence type="ECO:0000256" key="8">
    <source>
        <dbReference type="ARBA" id="ARBA00022968"/>
    </source>
</evidence>
<evidence type="ECO:0000256" key="5">
    <source>
        <dbReference type="ARBA" id="ARBA00022679"/>
    </source>
</evidence>
<keyword evidence="8 17" id="KW-0735">Signal-anchor</keyword>
<evidence type="ECO:0000256" key="16">
    <source>
        <dbReference type="ARBA" id="ARBA00049421"/>
    </source>
</evidence>
<keyword evidence="4 17" id="KW-0328">Glycosyltransferase</keyword>
<dbReference type="InterPro" id="IPR052261">
    <property type="entry name" value="Glycosyltransferase_13"/>
</dbReference>
<evidence type="ECO:0000256" key="12">
    <source>
        <dbReference type="ARBA" id="ARBA00023211"/>
    </source>
</evidence>
<name>A0A8C2B1D4_CYPCA</name>
<keyword evidence="12 17" id="KW-0464">Manganese</keyword>
<comment type="similarity">
    <text evidence="3 17">Belongs to the glycosyltransferase 13 family.</text>
</comment>
<comment type="cofactor">
    <cofactor evidence="17">
        <name>Mn(2+)</name>
        <dbReference type="ChEBI" id="CHEBI:29035"/>
    </cofactor>
    <text evidence="17">The cofactor is mostly bound to the substrate.</text>
</comment>
<evidence type="ECO:0000256" key="3">
    <source>
        <dbReference type="ARBA" id="ARBA00006492"/>
    </source>
</evidence>